<comment type="cofactor">
    <cofactor evidence="11">
        <name>Ca(2+)</name>
        <dbReference type="ChEBI" id="CHEBI:29108"/>
    </cofactor>
    <text evidence="11">Binds 2 calcium ions per subunit.</text>
</comment>
<comment type="catalytic activity">
    <reaction evidence="1">
        <text>2 a phenolic donor + H2O2 = 2 a phenolic radical donor + 2 H2O</text>
        <dbReference type="Rhea" id="RHEA:56136"/>
        <dbReference type="ChEBI" id="CHEBI:15377"/>
        <dbReference type="ChEBI" id="CHEBI:16240"/>
        <dbReference type="ChEBI" id="CHEBI:139520"/>
        <dbReference type="ChEBI" id="CHEBI:139521"/>
        <dbReference type="EC" id="1.11.1.7"/>
    </reaction>
</comment>
<comment type="cofactor">
    <cofactor evidence="2">
        <name>heme b</name>
        <dbReference type="ChEBI" id="CHEBI:60344"/>
    </cofactor>
</comment>
<dbReference type="GO" id="GO:0046872">
    <property type="term" value="F:metal ion binding"/>
    <property type="evidence" value="ECO:0007669"/>
    <property type="project" value="UniProtKB-KW"/>
</dbReference>
<protein>
    <recommendedName>
        <fullName evidence="3">peroxidase</fullName>
        <ecNumber evidence="3">1.11.1.7</ecNumber>
    </recommendedName>
</protein>
<feature type="binding site" evidence="10">
    <location>
        <position position="142"/>
    </location>
    <ligand>
        <name>substrate</name>
    </ligand>
</feature>
<evidence type="ECO:0000256" key="8">
    <source>
        <dbReference type="ARBA" id="ARBA00023002"/>
    </source>
</evidence>
<evidence type="ECO:0000256" key="9">
    <source>
        <dbReference type="ARBA" id="ARBA00023004"/>
    </source>
</evidence>
<comment type="similarity">
    <text evidence="12">Belongs to the peroxidase family.</text>
</comment>
<feature type="compositionally biased region" description="Basic and acidic residues" evidence="13">
    <location>
        <begin position="406"/>
        <end position="425"/>
    </location>
</feature>
<feature type="compositionally biased region" description="Basic and acidic residues" evidence="13">
    <location>
        <begin position="306"/>
        <end position="322"/>
    </location>
</feature>
<evidence type="ECO:0000256" key="6">
    <source>
        <dbReference type="ARBA" id="ARBA00022723"/>
    </source>
</evidence>
<keyword evidence="9" id="KW-0408">Iron</keyword>
<reference evidence="15 16" key="1">
    <citation type="submission" date="2020-09" db="EMBL/GenBank/DDBJ databases">
        <authorList>
            <person name="Ashkenazy H."/>
        </authorList>
    </citation>
    <scope>NUCLEOTIDE SEQUENCE [LARGE SCALE GENOMIC DNA]</scope>
    <source>
        <strain evidence="16">cv. Cdm-0</strain>
    </source>
</reference>
<evidence type="ECO:0000259" key="14">
    <source>
        <dbReference type="PROSITE" id="PS50873"/>
    </source>
</evidence>
<evidence type="ECO:0000256" key="5">
    <source>
        <dbReference type="ARBA" id="ARBA00022617"/>
    </source>
</evidence>
<gene>
    <name evidence="15" type="ORF">AT9943_LOCUS12579</name>
</gene>
<evidence type="ECO:0000256" key="10">
    <source>
        <dbReference type="PIRSR" id="PIRSR600823-2"/>
    </source>
</evidence>
<dbReference type="GO" id="GO:0020037">
    <property type="term" value="F:heme binding"/>
    <property type="evidence" value="ECO:0007669"/>
    <property type="project" value="InterPro"/>
</dbReference>
<name>A0A7G2EMY2_ARATH</name>
<evidence type="ECO:0000256" key="2">
    <source>
        <dbReference type="ARBA" id="ARBA00001970"/>
    </source>
</evidence>
<evidence type="ECO:0000256" key="11">
    <source>
        <dbReference type="PIRSR" id="PIRSR600823-3"/>
    </source>
</evidence>
<proteinExistence type="inferred from homology"/>
<keyword evidence="6 11" id="KW-0479">Metal-binding</keyword>
<dbReference type="PRINTS" id="PR00458">
    <property type="entry name" value="PEROXIDASE"/>
</dbReference>
<dbReference type="EMBL" id="LR881468">
    <property type="protein sequence ID" value="CAD5324697.1"/>
    <property type="molecule type" value="Genomic_DNA"/>
</dbReference>
<evidence type="ECO:0000313" key="16">
    <source>
        <dbReference type="Proteomes" id="UP000516314"/>
    </source>
</evidence>
<evidence type="ECO:0000313" key="15">
    <source>
        <dbReference type="EMBL" id="CAD5324697.1"/>
    </source>
</evidence>
<evidence type="ECO:0000256" key="1">
    <source>
        <dbReference type="ARBA" id="ARBA00000189"/>
    </source>
</evidence>
<evidence type="ECO:0000256" key="4">
    <source>
        <dbReference type="ARBA" id="ARBA00022559"/>
    </source>
</evidence>
<dbReference type="Pfam" id="PF00141">
    <property type="entry name" value="peroxidase"/>
    <property type="match status" value="1"/>
</dbReference>
<dbReference type="GO" id="GO:0006979">
    <property type="term" value="P:response to oxidative stress"/>
    <property type="evidence" value="ECO:0007669"/>
    <property type="project" value="InterPro"/>
</dbReference>
<dbReference type="PROSITE" id="PS50873">
    <property type="entry name" value="PEROXIDASE_4"/>
    <property type="match status" value="1"/>
</dbReference>
<keyword evidence="5" id="KW-0349">Heme</keyword>
<dbReference type="Gene3D" id="1.10.520.10">
    <property type="match status" value="1"/>
</dbReference>
<evidence type="ECO:0000256" key="3">
    <source>
        <dbReference type="ARBA" id="ARBA00012313"/>
    </source>
</evidence>
<feature type="region of interest" description="Disordered" evidence="13">
    <location>
        <begin position="386"/>
        <end position="449"/>
    </location>
</feature>
<feature type="domain" description="Plant heme peroxidase family profile" evidence="14">
    <location>
        <begin position="35"/>
        <end position="181"/>
    </location>
</feature>
<keyword evidence="7" id="KW-0732">Signal</keyword>
<evidence type="ECO:0000256" key="12">
    <source>
        <dbReference type="RuleBase" id="RU004241"/>
    </source>
</evidence>
<dbReference type="InterPro" id="IPR010255">
    <property type="entry name" value="Haem_peroxidase_sf"/>
</dbReference>
<dbReference type="SUPFAM" id="SSF48113">
    <property type="entry name" value="Heme-dependent peroxidases"/>
    <property type="match status" value="1"/>
</dbReference>
<sequence length="594" mass="66024">METKKEKSKEGLIAAKELKRLQTNLVRLDRFIDSHVCRLLKFDLLFVLAEFSETKPNFPFGDQQFTELDSVENLGIKKRDLIGSIKTSLELECPKQVSCSDVIILSARDTVALTGGPLISVLLGRKDSLSTPSKHVADSEPPPSTADVDTTLSLFASNGMTIEQLFALDHYPTKAKINAYSKAEYIGQITSALKGTPEMTFLLESPFGDLFRIPANKASFSGKLVLGLICRQLVMKKCYEMWMVFGGHPIRGKDGCQILLIKKRKITNSDDGEGGHSGGDGSRDEEFDKYADQNEEGTRASQKSDSPSEKVEMVNKKVEKGNKKVHQVSEQVRKKSLKKATKQINFVPRRSSRLNNTNKKAETISLPVEDVAKDVVGNTEESVVAAELPKMEENSMEPPHSPQNEPRVRDEIDVAHTEDNKRNDEPTSGDGEEVLKEAQSPSFVVEGVEDTADQVPIVVPDRTLEAFDDEANLKKESPIPEKDTVPEHLGKKDDVVHGGVSQTEENVAHDVEKEKKNVRRKVTFADDLKSDGTISDHKKSDDVEFMETREPIPNSDVLVKAEDVPYNPLEKVDEAKFEKLCSIMKGEKMYALVP</sequence>
<dbReference type="PANTHER" id="PTHR31235">
    <property type="entry name" value="PEROXIDASE 25-RELATED"/>
    <property type="match status" value="1"/>
</dbReference>
<accession>A0A7G2EMY2</accession>
<feature type="binding site" evidence="11">
    <location>
        <position position="67"/>
    </location>
    <ligand>
        <name>Ca(2+)</name>
        <dbReference type="ChEBI" id="CHEBI:29108"/>
        <label>1</label>
    </ligand>
</feature>
<dbReference type="PRINTS" id="PR00461">
    <property type="entry name" value="PLPEROXIDASE"/>
</dbReference>
<feature type="region of interest" description="Disordered" evidence="13">
    <location>
        <begin position="477"/>
        <end position="514"/>
    </location>
</feature>
<evidence type="ECO:0000256" key="7">
    <source>
        <dbReference type="ARBA" id="ARBA00022729"/>
    </source>
</evidence>
<keyword evidence="4" id="KW-0575">Peroxidase</keyword>
<dbReference type="GO" id="GO:0140825">
    <property type="term" value="F:lactoperoxidase activity"/>
    <property type="evidence" value="ECO:0007669"/>
    <property type="project" value="UniProtKB-EC"/>
</dbReference>
<feature type="compositionally biased region" description="Basic and acidic residues" evidence="13">
    <location>
        <begin position="477"/>
        <end position="496"/>
    </location>
</feature>
<dbReference type="Proteomes" id="UP000516314">
    <property type="component" value="Chromosome 3"/>
</dbReference>
<feature type="region of interest" description="Disordered" evidence="13">
    <location>
        <begin position="530"/>
        <end position="549"/>
    </location>
</feature>
<organism evidence="15 16">
    <name type="scientific">Arabidopsis thaliana</name>
    <name type="common">Mouse-ear cress</name>
    <dbReference type="NCBI Taxonomy" id="3702"/>
    <lineage>
        <taxon>Eukaryota</taxon>
        <taxon>Viridiplantae</taxon>
        <taxon>Streptophyta</taxon>
        <taxon>Embryophyta</taxon>
        <taxon>Tracheophyta</taxon>
        <taxon>Spermatophyta</taxon>
        <taxon>Magnoliopsida</taxon>
        <taxon>eudicotyledons</taxon>
        <taxon>Gunneridae</taxon>
        <taxon>Pentapetalae</taxon>
        <taxon>rosids</taxon>
        <taxon>malvids</taxon>
        <taxon>Brassicales</taxon>
        <taxon>Brassicaceae</taxon>
        <taxon>Camelineae</taxon>
        <taxon>Arabidopsis</taxon>
    </lineage>
</organism>
<dbReference type="AlphaFoldDB" id="A0A7G2EMY2"/>
<keyword evidence="11" id="KW-0106">Calcium</keyword>
<evidence type="ECO:0000256" key="13">
    <source>
        <dbReference type="SAM" id="MobiDB-lite"/>
    </source>
</evidence>
<dbReference type="EC" id="1.11.1.7" evidence="3"/>
<dbReference type="InterPro" id="IPR000823">
    <property type="entry name" value="Peroxidase_pln"/>
</dbReference>
<feature type="region of interest" description="Disordered" evidence="13">
    <location>
        <begin position="292"/>
        <end position="340"/>
    </location>
</feature>
<dbReference type="InterPro" id="IPR002016">
    <property type="entry name" value="Haem_peroxidase"/>
</dbReference>
<keyword evidence="8" id="KW-0560">Oxidoreductase</keyword>